<comment type="caution">
    <text evidence="9">The sequence shown here is derived from an EMBL/GenBank/DDBJ whole genome shotgun (WGS) entry which is preliminary data.</text>
</comment>
<dbReference type="Proteomes" id="UP000886724">
    <property type="component" value="Unassembled WGS sequence"/>
</dbReference>
<comment type="subcellular location">
    <subcellularLocation>
        <location evidence="1">Cell membrane</location>
        <topology evidence="1">Multi-pass membrane protein</topology>
    </subcellularLocation>
</comment>
<dbReference type="GO" id="GO:0005886">
    <property type="term" value="C:plasma membrane"/>
    <property type="evidence" value="ECO:0007669"/>
    <property type="project" value="UniProtKB-SubCell"/>
</dbReference>
<dbReference type="EMBL" id="DXET01000113">
    <property type="protein sequence ID" value="HIX81350.1"/>
    <property type="molecule type" value="Genomic_DNA"/>
</dbReference>
<feature type="transmembrane region" description="Helical" evidence="8">
    <location>
        <begin position="125"/>
        <end position="145"/>
    </location>
</feature>
<organism evidence="9 10">
    <name type="scientific">Candidatus Erysipelatoclostridium merdavium</name>
    <dbReference type="NCBI Taxonomy" id="2838566"/>
    <lineage>
        <taxon>Bacteria</taxon>
        <taxon>Bacillati</taxon>
        <taxon>Bacillota</taxon>
        <taxon>Erysipelotrichia</taxon>
        <taxon>Erysipelotrichales</taxon>
        <taxon>Erysipelotrichales incertae sedis</taxon>
    </lineage>
</organism>
<feature type="transmembrane region" description="Helical" evidence="8">
    <location>
        <begin position="254"/>
        <end position="274"/>
    </location>
</feature>
<dbReference type="GO" id="GO:0055085">
    <property type="term" value="P:transmembrane transport"/>
    <property type="evidence" value="ECO:0007669"/>
    <property type="project" value="InterPro"/>
</dbReference>
<feature type="transmembrane region" description="Helical" evidence="8">
    <location>
        <begin position="6"/>
        <end position="25"/>
    </location>
</feature>
<dbReference type="InterPro" id="IPR038770">
    <property type="entry name" value="Na+/solute_symporter_sf"/>
</dbReference>
<evidence type="ECO:0000256" key="5">
    <source>
        <dbReference type="ARBA" id="ARBA00022692"/>
    </source>
</evidence>
<name>A0A9D1XNV4_9FIRM</name>
<gene>
    <name evidence="9" type="ORF">H9980_05170</name>
</gene>
<feature type="transmembrane region" description="Helical" evidence="8">
    <location>
        <begin position="228"/>
        <end position="248"/>
    </location>
</feature>
<dbReference type="AlphaFoldDB" id="A0A9D1XNV4"/>
<evidence type="ECO:0000256" key="2">
    <source>
        <dbReference type="ARBA" id="ARBA00010145"/>
    </source>
</evidence>
<evidence type="ECO:0000256" key="6">
    <source>
        <dbReference type="ARBA" id="ARBA00022989"/>
    </source>
</evidence>
<keyword evidence="6 8" id="KW-1133">Transmembrane helix</keyword>
<feature type="transmembrane region" description="Helical" evidence="8">
    <location>
        <begin position="189"/>
        <end position="207"/>
    </location>
</feature>
<evidence type="ECO:0000313" key="9">
    <source>
        <dbReference type="EMBL" id="HIX81350.1"/>
    </source>
</evidence>
<proteinExistence type="inferred from homology"/>
<feature type="transmembrane region" description="Helical" evidence="8">
    <location>
        <begin position="69"/>
        <end position="89"/>
    </location>
</feature>
<feature type="transmembrane region" description="Helical" evidence="8">
    <location>
        <begin position="101"/>
        <end position="119"/>
    </location>
</feature>
<sequence length="308" mass="33985">MDLSLLLMQQILQLFIMIFFGFLLVKTKTLTTDDSKIISMLVLFVASPCAILTSFSIEFTPDKLIGLGLAFLGAIIVHLIYIPLTQLLAKIFGFAPIEKGTIIYSNSGNLIIPLVGAILGKEWVLYTSGYMVVQTILLWTHAKSLVCNEKNYDLKKIFLNINVIAIIVGICLFLFQIQLPSLVLSTFDTVGGMLGPLAMIVIGMLIGEMNLKNIFSEKRTYLISLMRLVVYPLIIIIVFKLSGLVTLTPDASQIFLITVLAASAPAAATITQFAQLYNKHPGYASVMNIMTVFFSAITMPLMVIIYQL</sequence>
<reference evidence="9" key="1">
    <citation type="journal article" date="2021" name="PeerJ">
        <title>Extensive microbial diversity within the chicken gut microbiome revealed by metagenomics and culture.</title>
        <authorList>
            <person name="Gilroy R."/>
            <person name="Ravi A."/>
            <person name="Getino M."/>
            <person name="Pursley I."/>
            <person name="Horton D.L."/>
            <person name="Alikhan N.F."/>
            <person name="Baker D."/>
            <person name="Gharbi K."/>
            <person name="Hall N."/>
            <person name="Watson M."/>
            <person name="Adriaenssens E.M."/>
            <person name="Foster-Nyarko E."/>
            <person name="Jarju S."/>
            <person name="Secka A."/>
            <person name="Antonio M."/>
            <person name="Oren A."/>
            <person name="Chaudhuri R.R."/>
            <person name="La Ragione R."/>
            <person name="Hildebrand F."/>
            <person name="Pallen M.J."/>
        </authorList>
    </citation>
    <scope>NUCLEOTIDE SEQUENCE</scope>
    <source>
        <strain evidence="9">ChiGjej1B1-14440</strain>
    </source>
</reference>
<reference evidence="9" key="2">
    <citation type="submission" date="2021-04" db="EMBL/GenBank/DDBJ databases">
        <authorList>
            <person name="Gilroy R."/>
        </authorList>
    </citation>
    <scope>NUCLEOTIDE SEQUENCE</scope>
    <source>
        <strain evidence="9">ChiGjej1B1-14440</strain>
    </source>
</reference>
<feature type="transmembrane region" description="Helical" evidence="8">
    <location>
        <begin position="157"/>
        <end position="177"/>
    </location>
</feature>
<evidence type="ECO:0000256" key="1">
    <source>
        <dbReference type="ARBA" id="ARBA00004651"/>
    </source>
</evidence>
<protein>
    <submittedName>
        <fullName evidence="9">AEC family transporter</fullName>
    </submittedName>
</protein>
<dbReference type="Pfam" id="PF03547">
    <property type="entry name" value="Mem_trans"/>
    <property type="match status" value="2"/>
</dbReference>
<comment type="similarity">
    <text evidence="2">Belongs to the auxin efflux carrier (TC 2.A.69) family.</text>
</comment>
<evidence type="ECO:0000256" key="7">
    <source>
        <dbReference type="ARBA" id="ARBA00023136"/>
    </source>
</evidence>
<evidence type="ECO:0000256" key="8">
    <source>
        <dbReference type="SAM" id="Phobius"/>
    </source>
</evidence>
<evidence type="ECO:0000256" key="4">
    <source>
        <dbReference type="ARBA" id="ARBA00022475"/>
    </source>
</evidence>
<keyword evidence="5 8" id="KW-0812">Transmembrane</keyword>
<evidence type="ECO:0000256" key="3">
    <source>
        <dbReference type="ARBA" id="ARBA00022448"/>
    </source>
</evidence>
<keyword evidence="7 8" id="KW-0472">Membrane</keyword>
<feature type="transmembrane region" description="Helical" evidence="8">
    <location>
        <begin position="286"/>
        <end position="306"/>
    </location>
</feature>
<dbReference type="PANTHER" id="PTHR36838">
    <property type="entry name" value="AUXIN EFFLUX CARRIER FAMILY PROTEIN"/>
    <property type="match status" value="1"/>
</dbReference>
<keyword evidence="4" id="KW-1003">Cell membrane</keyword>
<dbReference type="PANTHER" id="PTHR36838:SF1">
    <property type="entry name" value="SLR1864 PROTEIN"/>
    <property type="match status" value="1"/>
</dbReference>
<dbReference type="Gene3D" id="1.20.1530.20">
    <property type="match status" value="1"/>
</dbReference>
<feature type="transmembrane region" description="Helical" evidence="8">
    <location>
        <begin position="37"/>
        <end position="57"/>
    </location>
</feature>
<evidence type="ECO:0000313" key="10">
    <source>
        <dbReference type="Proteomes" id="UP000886724"/>
    </source>
</evidence>
<dbReference type="InterPro" id="IPR004776">
    <property type="entry name" value="Mem_transp_PIN-like"/>
</dbReference>
<keyword evidence="3" id="KW-0813">Transport</keyword>
<accession>A0A9D1XNV4</accession>